<keyword evidence="3" id="KW-1185">Reference proteome</keyword>
<keyword evidence="1" id="KW-0812">Transmembrane</keyword>
<dbReference type="Proteomes" id="UP000807769">
    <property type="component" value="Unassembled WGS sequence"/>
</dbReference>
<evidence type="ECO:0000256" key="1">
    <source>
        <dbReference type="SAM" id="Phobius"/>
    </source>
</evidence>
<keyword evidence="1" id="KW-0472">Membrane</keyword>
<protein>
    <submittedName>
        <fullName evidence="2">Uncharacterized protein</fullName>
    </submittedName>
</protein>
<name>A0A9P7E0B6_9AGAM</name>
<proteinExistence type="predicted"/>
<feature type="transmembrane region" description="Helical" evidence="1">
    <location>
        <begin position="98"/>
        <end position="119"/>
    </location>
</feature>
<gene>
    <name evidence="2" type="ORF">BJ212DRAFT_730569</name>
</gene>
<comment type="caution">
    <text evidence="2">The sequence shown here is derived from an EMBL/GenBank/DDBJ whole genome shotgun (WGS) entry which is preliminary data.</text>
</comment>
<accession>A0A9P7E0B6</accession>
<organism evidence="2 3">
    <name type="scientific">Suillus subaureus</name>
    <dbReference type="NCBI Taxonomy" id="48587"/>
    <lineage>
        <taxon>Eukaryota</taxon>
        <taxon>Fungi</taxon>
        <taxon>Dikarya</taxon>
        <taxon>Basidiomycota</taxon>
        <taxon>Agaricomycotina</taxon>
        <taxon>Agaricomycetes</taxon>
        <taxon>Agaricomycetidae</taxon>
        <taxon>Boletales</taxon>
        <taxon>Suillineae</taxon>
        <taxon>Suillaceae</taxon>
        <taxon>Suillus</taxon>
    </lineage>
</organism>
<evidence type="ECO:0000313" key="3">
    <source>
        <dbReference type="Proteomes" id="UP000807769"/>
    </source>
</evidence>
<dbReference type="GeneID" id="64637953"/>
<evidence type="ECO:0000313" key="2">
    <source>
        <dbReference type="EMBL" id="KAG1807852.1"/>
    </source>
</evidence>
<reference evidence="2" key="1">
    <citation type="journal article" date="2020" name="New Phytol.">
        <title>Comparative genomics reveals dynamic genome evolution in host specialist ectomycorrhizal fungi.</title>
        <authorList>
            <person name="Lofgren L.A."/>
            <person name="Nguyen N.H."/>
            <person name="Vilgalys R."/>
            <person name="Ruytinx J."/>
            <person name="Liao H.L."/>
            <person name="Branco S."/>
            <person name="Kuo A."/>
            <person name="LaButti K."/>
            <person name="Lipzen A."/>
            <person name="Andreopoulos W."/>
            <person name="Pangilinan J."/>
            <person name="Riley R."/>
            <person name="Hundley H."/>
            <person name="Na H."/>
            <person name="Barry K."/>
            <person name="Grigoriev I.V."/>
            <person name="Stajich J.E."/>
            <person name="Kennedy P.G."/>
        </authorList>
    </citation>
    <scope>NUCLEOTIDE SEQUENCE</scope>
    <source>
        <strain evidence="2">MN1</strain>
    </source>
</reference>
<dbReference type="OrthoDB" id="429813at2759"/>
<dbReference type="RefSeq" id="XP_041188310.1">
    <property type="nucleotide sequence ID" value="XM_041343937.1"/>
</dbReference>
<keyword evidence="1" id="KW-1133">Transmembrane helix</keyword>
<dbReference type="AlphaFoldDB" id="A0A9P7E0B6"/>
<dbReference type="EMBL" id="JABBWG010000041">
    <property type="protein sequence ID" value="KAG1807852.1"/>
    <property type="molecule type" value="Genomic_DNA"/>
</dbReference>
<sequence length="133" mass="14976">MESVVWQVLSHCSDITKCCVHPASIPFSVFPTANFATIKYYLSRFLHATHILHTKYLHLSLNGWDNTQHNPDVTLFIWDKSNSHDEIKPGRAGAGKEIVALVGNSDTLLCLAVFIGVIFTRLLTWCRKRPALV</sequence>